<feature type="transmembrane region" description="Helical" evidence="1">
    <location>
        <begin position="24"/>
        <end position="45"/>
    </location>
</feature>
<keyword evidence="1" id="KW-0812">Transmembrane</keyword>
<accession>A0A3B0V313</accession>
<keyword evidence="1" id="KW-1133">Transmembrane helix</keyword>
<reference evidence="2" key="1">
    <citation type="submission" date="2018-06" db="EMBL/GenBank/DDBJ databases">
        <authorList>
            <person name="Zhirakovskaya E."/>
        </authorList>
    </citation>
    <scope>NUCLEOTIDE SEQUENCE</scope>
</reference>
<organism evidence="2">
    <name type="scientific">hydrothermal vent metagenome</name>
    <dbReference type="NCBI Taxonomy" id="652676"/>
    <lineage>
        <taxon>unclassified sequences</taxon>
        <taxon>metagenomes</taxon>
        <taxon>ecological metagenomes</taxon>
    </lineage>
</organism>
<sequence length="51" mass="6150">MLAIICYQAEYFRFVFLKDYHIQAVQYLALQIGLVEIFLHCFYLLSFLDIL</sequence>
<name>A0A3B0V313_9ZZZZ</name>
<proteinExistence type="predicted"/>
<protein>
    <submittedName>
        <fullName evidence="2">Uncharacterized protein</fullName>
    </submittedName>
</protein>
<dbReference type="AlphaFoldDB" id="A0A3B0V313"/>
<evidence type="ECO:0000313" key="2">
    <source>
        <dbReference type="EMBL" id="VAW35290.1"/>
    </source>
</evidence>
<keyword evidence="1" id="KW-0472">Membrane</keyword>
<evidence type="ECO:0000256" key="1">
    <source>
        <dbReference type="SAM" id="Phobius"/>
    </source>
</evidence>
<dbReference type="EMBL" id="UOEX01000122">
    <property type="protein sequence ID" value="VAW35290.1"/>
    <property type="molecule type" value="Genomic_DNA"/>
</dbReference>
<gene>
    <name evidence="2" type="ORF">MNBD_DELTA03-117</name>
</gene>